<evidence type="ECO:0000256" key="1">
    <source>
        <dbReference type="SAM" id="MobiDB-lite"/>
    </source>
</evidence>
<organism evidence="2 3">
    <name type="scientific">Malus baccata</name>
    <name type="common">Siberian crab apple</name>
    <name type="synonym">Pyrus baccata</name>
    <dbReference type="NCBI Taxonomy" id="106549"/>
    <lineage>
        <taxon>Eukaryota</taxon>
        <taxon>Viridiplantae</taxon>
        <taxon>Streptophyta</taxon>
        <taxon>Embryophyta</taxon>
        <taxon>Tracheophyta</taxon>
        <taxon>Spermatophyta</taxon>
        <taxon>Magnoliopsida</taxon>
        <taxon>eudicotyledons</taxon>
        <taxon>Gunneridae</taxon>
        <taxon>Pentapetalae</taxon>
        <taxon>rosids</taxon>
        <taxon>fabids</taxon>
        <taxon>Rosales</taxon>
        <taxon>Rosaceae</taxon>
        <taxon>Amygdaloideae</taxon>
        <taxon>Maleae</taxon>
        <taxon>Malus</taxon>
    </lineage>
</organism>
<sequence length="103" mass="11671">MERCVQLNILSSELIVVWNCKVELPKGTDAGLHQLLGLSGKSKQLWHAFLVFFRCPNDLHAGARDTSCRRQLSEATDVSSHQFPKHFWHEDDAPLKEDDGTRG</sequence>
<feature type="compositionally biased region" description="Basic and acidic residues" evidence="1">
    <location>
        <begin position="87"/>
        <end position="103"/>
    </location>
</feature>
<evidence type="ECO:0000313" key="3">
    <source>
        <dbReference type="Proteomes" id="UP000315295"/>
    </source>
</evidence>
<proteinExistence type="predicted"/>
<dbReference type="AlphaFoldDB" id="A0A540MLT9"/>
<feature type="region of interest" description="Disordered" evidence="1">
    <location>
        <begin position="75"/>
        <end position="103"/>
    </location>
</feature>
<gene>
    <name evidence="2" type="ORF">C1H46_014602</name>
</gene>
<reference evidence="2 3" key="1">
    <citation type="journal article" date="2019" name="G3 (Bethesda)">
        <title>Sequencing of a Wild Apple (Malus baccata) Genome Unravels the Differences Between Cultivated and Wild Apple Species Regarding Disease Resistance and Cold Tolerance.</title>
        <authorList>
            <person name="Chen X."/>
        </authorList>
    </citation>
    <scope>NUCLEOTIDE SEQUENCE [LARGE SCALE GENOMIC DNA]</scope>
    <source>
        <strain evidence="3">cv. Shandingzi</strain>
        <tissue evidence="2">Leaves</tissue>
    </source>
</reference>
<keyword evidence="3" id="KW-1185">Reference proteome</keyword>
<evidence type="ECO:0000313" key="2">
    <source>
        <dbReference type="EMBL" id="TQD99750.1"/>
    </source>
</evidence>
<comment type="caution">
    <text evidence="2">The sequence shown here is derived from an EMBL/GenBank/DDBJ whole genome shotgun (WGS) entry which is preliminary data.</text>
</comment>
<name>A0A540MLT9_MALBA</name>
<protein>
    <submittedName>
        <fullName evidence="2">Uncharacterized protein</fullName>
    </submittedName>
</protein>
<dbReference type="EMBL" id="VIEB01000228">
    <property type="protein sequence ID" value="TQD99750.1"/>
    <property type="molecule type" value="Genomic_DNA"/>
</dbReference>
<dbReference type="Proteomes" id="UP000315295">
    <property type="component" value="Unassembled WGS sequence"/>
</dbReference>
<accession>A0A540MLT9</accession>